<dbReference type="EMBL" id="CAJVCH010548814">
    <property type="protein sequence ID" value="CAG7828780.1"/>
    <property type="molecule type" value="Genomic_DNA"/>
</dbReference>
<dbReference type="AlphaFoldDB" id="A0A8J2PM79"/>
<comment type="caution">
    <text evidence="2">The sequence shown here is derived from an EMBL/GenBank/DDBJ whole genome shotgun (WGS) entry which is preliminary data.</text>
</comment>
<gene>
    <name evidence="2" type="ORF">AFUS01_LOCUS38683</name>
</gene>
<dbReference type="Proteomes" id="UP000708208">
    <property type="component" value="Unassembled WGS sequence"/>
</dbReference>
<feature type="compositionally biased region" description="Polar residues" evidence="1">
    <location>
        <begin position="385"/>
        <end position="394"/>
    </location>
</feature>
<accession>A0A8J2PM79</accession>
<feature type="region of interest" description="Disordered" evidence="1">
    <location>
        <begin position="183"/>
        <end position="215"/>
    </location>
</feature>
<sequence>MSTLTRVLLSTICRFDLFQRSDAEFEIDEELVATRYTTRYGSDVLLDDFKSRNLKRFLIGGYAVTLEPDATAYTNCAHVFHVPCLFSYAQKFWQQLFRAQEYSDESIQLFCPGFTGGVFCRRQFRYVQNLRFIKLEDFDTDQHWCSGDVPKNLITDSFSGGCDARQRQTSEVAEYQKLSKQRKTEADLAQTTPKKGEKSKLSAASPSKSISGGAIKKPDRYPDVYLMLKKMCADHREKQEKLAIVGANFSLDNYLDSFPLTGNELDSSQKRQSEVASILQQEQLKLMAKDQTEGKVVMAITQAGSNLPDEENNLPGCSYGNRESPSLLQHLRGAKYFVDNSDDGEEEDDGDYNFTLEDALETQDVNMNCVFQQNRNPAHPDPDNESVSSDITYD</sequence>
<evidence type="ECO:0000313" key="2">
    <source>
        <dbReference type="EMBL" id="CAG7828780.1"/>
    </source>
</evidence>
<reference evidence="2" key="1">
    <citation type="submission" date="2021-06" db="EMBL/GenBank/DDBJ databases">
        <authorList>
            <person name="Hodson N. C."/>
            <person name="Mongue J. A."/>
            <person name="Jaron S. K."/>
        </authorList>
    </citation>
    <scope>NUCLEOTIDE SEQUENCE</scope>
</reference>
<feature type="compositionally biased region" description="Low complexity" evidence="1">
    <location>
        <begin position="201"/>
        <end position="215"/>
    </location>
</feature>
<organism evidence="2 3">
    <name type="scientific">Allacma fusca</name>
    <dbReference type="NCBI Taxonomy" id="39272"/>
    <lineage>
        <taxon>Eukaryota</taxon>
        <taxon>Metazoa</taxon>
        <taxon>Ecdysozoa</taxon>
        <taxon>Arthropoda</taxon>
        <taxon>Hexapoda</taxon>
        <taxon>Collembola</taxon>
        <taxon>Symphypleona</taxon>
        <taxon>Sminthuridae</taxon>
        <taxon>Allacma</taxon>
    </lineage>
</organism>
<evidence type="ECO:0000256" key="1">
    <source>
        <dbReference type="SAM" id="MobiDB-lite"/>
    </source>
</evidence>
<keyword evidence="3" id="KW-1185">Reference proteome</keyword>
<name>A0A8J2PM79_9HEXA</name>
<feature type="region of interest" description="Disordered" evidence="1">
    <location>
        <begin position="371"/>
        <end position="394"/>
    </location>
</feature>
<evidence type="ECO:0000313" key="3">
    <source>
        <dbReference type="Proteomes" id="UP000708208"/>
    </source>
</evidence>
<proteinExistence type="predicted"/>
<protein>
    <submittedName>
        <fullName evidence="2">Uncharacterized protein</fullName>
    </submittedName>
</protein>